<evidence type="ECO:0000313" key="2">
    <source>
        <dbReference type="Proteomes" id="UP001153050"/>
    </source>
</evidence>
<dbReference type="EMBL" id="CAKXZT010000141">
    <property type="protein sequence ID" value="CAH2405008.1"/>
    <property type="molecule type" value="Genomic_DNA"/>
</dbReference>
<sequence length="114" mass="12900">MSGDWVGGELKAAIPRPAHWRLALLPEVLTDAEIDELLSSFDQAFPSRLRAYTMVRCVIDLGLPSSEVVKLQLTTSTDGTIKLLRRERRLRPICKRSGPRRRTGPYLFAMLPPR</sequence>
<keyword evidence="2" id="KW-1185">Reference proteome</keyword>
<accession>A0ABM9E798</accession>
<protein>
    <recommendedName>
        <fullName evidence="3">Tyr recombinase domain-containing protein</fullName>
    </recommendedName>
</protein>
<gene>
    <name evidence="1" type="ORF">MES5069_450010</name>
</gene>
<dbReference type="Proteomes" id="UP001153050">
    <property type="component" value="Unassembled WGS sequence"/>
</dbReference>
<comment type="caution">
    <text evidence="1">The sequence shown here is derived from an EMBL/GenBank/DDBJ whole genome shotgun (WGS) entry which is preliminary data.</text>
</comment>
<organism evidence="1 2">
    <name type="scientific">Mesorhizobium escarrei</name>
    <dbReference type="NCBI Taxonomy" id="666018"/>
    <lineage>
        <taxon>Bacteria</taxon>
        <taxon>Pseudomonadati</taxon>
        <taxon>Pseudomonadota</taxon>
        <taxon>Alphaproteobacteria</taxon>
        <taxon>Hyphomicrobiales</taxon>
        <taxon>Phyllobacteriaceae</taxon>
        <taxon>Mesorhizobium</taxon>
    </lineage>
</organism>
<reference evidence="1 2" key="1">
    <citation type="submission" date="2022-03" db="EMBL/GenBank/DDBJ databases">
        <authorList>
            <person name="Brunel B."/>
        </authorList>
    </citation>
    <scope>NUCLEOTIDE SEQUENCE [LARGE SCALE GENOMIC DNA]</scope>
    <source>
        <strain evidence="1">STM5069sample</strain>
    </source>
</reference>
<evidence type="ECO:0008006" key="3">
    <source>
        <dbReference type="Google" id="ProtNLM"/>
    </source>
</evidence>
<name>A0ABM9E798_9HYPH</name>
<proteinExistence type="predicted"/>
<evidence type="ECO:0000313" key="1">
    <source>
        <dbReference type="EMBL" id="CAH2405008.1"/>
    </source>
</evidence>